<gene>
    <name evidence="1" type="primary">gpm_2</name>
    <name evidence="1" type="ORF">Aco03nite_097220</name>
</gene>
<dbReference type="InterPro" id="IPR013078">
    <property type="entry name" value="His_Pase_superF_clade-1"/>
</dbReference>
<dbReference type="InterPro" id="IPR029033">
    <property type="entry name" value="His_PPase_superfam"/>
</dbReference>
<name>A0ABQ3XS27_9ACTN</name>
<dbReference type="RefSeq" id="WP_203809163.1">
    <property type="nucleotide sequence ID" value="NZ_BAAAQE010000031.1"/>
</dbReference>
<protein>
    <submittedName>
        <fullName evidence="1">Phosphoglycerate mutase</fullName>
    </submittedName>
</protein>
<evidence type="ECO:0000313" key="1">
    <source>
        <dbReference type="EMBL" id="GID61318.1"/>
    </source>
</evidence>
<dbReference type="EMBL" id="BOMG01000124">
    <property type="protein sequence ID" value="GID61318.1"/>
    <property type="molecule type" value="Genomic_DNA"/>
</dbReference>
<accession>A0ABQ3XS27</accession>
<keyword evidence="2" id="KW-1185">Reference proteome</keyword>
<dbReference type="Proteomes" id="UP000612282">
    <property type="component" value="Unassembled WGS sequence"/>
</dbReference>
<reference evidence="1 2" key="1">
    <citation type="submission" date="2021-01" db="EMBL/GenBank/DDBJ databases">
        <title>Whole genome shotgun sequence of Actinoplanes couchii NBRC 106145.</title>
        <authorList>
            <person name="Komaki H."/>
            <person name="Tamura T."/>
        </authorList>
    </citation>
    <scope>NUCLEOTIDE SEQUENCE [LARGE SCALE GENOMIC DNA]</scope>
    <source>
        <strain evidence="1 2">NBRC 106145</strain>
    </source>
</reference>
<sequence length="199" mass="21400">MTRLIVWRHGNTDWNAGSRFQGQADIPLNDLGRRQAAEAAEALARLAPDAIVSSDLSRAFATGTALAGHLGLTIRSDQRLRERFFGDWQGLTTAEIRAAHPTEHALWTSGADVVGCGVETLDDLGKRVSEGLQEAVRPGGTVVVATHGGAARQGIGHLLGWPAGQIRTLRGMSNCHWADLRHDESRGWQLAAYNVGILP</sequence>
<dbReference type="PANTHER" id="PTHR48100:SF62">
    <property type="entry name" value="GLUCOSYL-3-PHOSPHOGLYCERATE PHOSPHATASE"/>
    <property type="match status" value="1"/>
</dbReference>
<dbReference type="InterPro" id="IPR050275">
    <property type="entry name" value="PGM_Phosphatase"/>
</dbReference>
<dbReference type="Gene3D" id="3.40.50.1240">
    <property type="entry name" value="Phosphoglycerate mutase-like"/>
    <property type="match status" value="1"/>
</dbReference>
<evidence type="ECO:0000313" key="2">
    <source>
        <dbReference type="Proteomes" id="UP000612282"/>
    </source>
</evidence>
<proteinExistence type="predicted"/>
<dbReference type="SMART" id="SM00855">
    <property type="entry name" value="PGAM"/>
    <property type="match status" value="1"/>
</dbReference>
<organism evidence="1 2">
    <name type="scientific">Actinoplanes couchii</name>
    <dbReference type="NCBI Taxonomy" id="403638"/>
    <lineage>
        <taxon>Bacteria</taxon>
        <taxon>Bacillati</taxon>
        <taxon>Actinomycetota</taxon>
        <taxon>Actinomycetes</taxon>
        <taxon>Micromonosporales</taxon>
        <taxon>Micromonosporaceae</taxon>
        <taxon>Actinoplanes</taxon>
    </lineage>
</organism>
<dbReference type="PANTHER" id="PTHR48100">
    <property type="entry name" value="BROAD-SPECIFICITY PHOSPHATASE YOR283W-RELATED"/>
    <property type="match status" value="1"/>
</dbReference>
<dbReference type="SUPFAM" id="SSF53254">
    <property type="entry name" value="Phosphoglycerate mutase-like"/>
    <property type="match status" value="1"/>
</dbReference>
<dbReference type="Pfam" id="PF00300">
    <property type="entry name" value="His_Phos_1"/>
    <property type="match status" value="1"/>
</dbReference>
<dbReference type="CDD" id="cd07067">
    <property type="entry name" value="HP_PGM_like"/>
    <property type="match status" value="1"/>
</dbReference>
<comment type="caution">
    <text evidence="1">The sequence shown here is derived from an EMBL/GenBank/DDBJ whole genome shotgun (WGS) entry which is preliminary data.</text>
</comment>